<evidence type="ECO:0000313" key="1">
    <source>
        <dbReference type="EMBL" id="TFK34700.1"/>
    </source>
</evidence>
<reference evidence="1 2" key="1">
    <citation type="journal article" date="2019" name="Nat. Ecol. Evol.">
        <title>Megaphylogeny resolves global patterns of mushroom evolution.</title>
        <authorList>
            <person name="Varga T."/>
            <person name="Krizsan K."/>
            <person name="Foldi C."/>
            <person name="Dima B."/>
            <person name="Sanchez-Garcia M."/>
            <person name="Sanchez-Ramirez S."/>
            <person name="Szollosi G.J."/>
            <person name="Szarkandi J.G."/>
            <person name="Papp V."/>
            <person name="Albert L."/>
            <person name="Andreopoulos W."/>
            <person name="Angelini C."/>
            <person name="Antonin V."/>
            <person name="Barry K.W."/>
            <person name="Bougher N.L."/>
            <person name="Buchanan P."/>
            <person name="Buyck B."/>
            <person name="Bense V."/>
            <person name="Catcheside P."/>
            <person name="Chovatia M."/>
            <person name="Cooper J."/>
            <person name="Damon W."/>
            <person name="Desjardin D."/>
            <person name="Finy P."/>
            <person name="Geml J."/>
            <person name="Haridas S."/>
            <person name="Hughes K."/>
            <person name="Justo A."/>
            <person name="Karasinski D."/>
            <person name="Kautmanova I."/>
            <person name="Kiss B."/>
            <person name="Kocsube S."/>
            <person name="Kotiranta H."/>
            <person name="LaButti K.M."/>
            <person name="Lechner B.E."/>
            <person name="Liimatainen K."/>
            <person name="Lipzen A."/>
            <person name="Lukacs Z."/>
            <person name="Mihaltcheva S."/>
            <person name="Morgado L.N."/>
            <person name="Niskanen T."/>
            <person name="Noordeloos M.E."/>
            <person name="Ohm R.A."/>
            <person name="Ortiz-Santana B."/>
            <person name="Ovrebo C."/>
            <person name="Racz N."/>
            <person name="Riley R."/>
            <person name="Savchenko A."/>
            <person name="Shiryaev A."/>
            <person name="Soop K."/>
            <person name="Spirin V."/>
            <person name="Szebenyi C."/>
            <person name="Tomsovsky M."/>
            <person name="Tulloss R.E."/>
            <person name="Uehling J."/>
            <person name="Grigoriev I.V."/>
            <person name="Vagvolgyi C."/>
            <person name="Papp T."/>
            <person name="Martin F.M."/>
            <person name="Miettinen O."/>
            <person name="Hibbett D.S."/>
            <person name="Nagy L.G."/>
        </authorList>
    </citation>
    <scope>NUCLEOTIDE SEQUENCE [LARGE SCALE GENOMIC DNA]</scope>
    <source>
        <strain evidence="1 2">CBS 166.37</strain>
    </source>
</reference>
<name>A0A5C3LP74_9AGAR</name>
<accession>A0A5C3LP74</accession>
<protein>
    <submittedName>
        <fullName evidence="1">Uncharacterized protein</fullName>
    </submittedName>
</protein>
<keyword evidence="2" id="KW-1185">Reference proteome</keyword>
<gene>
    <name evidence="1" type="ORF">BDQ12DRAFT_669266</name>
</gene>
<dbReference type="EMBL" id="ML213629">
    <property type="protein sequence ID" value="TFK34700.1"/>
    <property type="molecule type" value="Genomic_DNA"/>
</dbReference>
<dbReference type="OrthoDB" id="2362444at2759"/>
<organism evidence="1 2">
    <name type="scientific">Crucibulum laeve</name>
    <dbReference type="NCBI Taxonomy" id="68775"/>
    <lineage>
        <taxon>Eukaryota</taxon>
        <taxon>Fungi</taxon>
        <taxon>Dikarya</taxon>
        <taxon>Basidiomycota</taxon>
        <taxon>Agaricomycotina</taxon>
        <taxon>Agaricomycetes</taxon>
        <taxon>Agaricomycetidae</taxon>
        <taxon>Agaricales</taxon>
        <taxon>Agaricineae</taxon>
        <taxon>Nidulariaceae</taxon>
        <taxon>Crucibulum</taxon>
    </lineage>
</organism>
<proteinExistence type="predicted"/>
<dbReference type="Proteomes" id="UP000308652">
    <property type="component" value="Unassembled WGS sequence"/>
</dbReference>
<evidence type="ECO:0000313" key="2">
    <source>
        <dbReference type="Proteomes" id="UP000308652"/>
    </source>
</evidence>
<dbReference type="AlphaFoldDB" id="A0A5C3LP74"/>
<sequence>MLLIPQNESKPLMEVDVESGSRFMGTMSKLPKCKLTNCKAENRQCSLGIGHLFSVYKAFMDNNAVAKYPINKHASDLLNHPEIHGPIVIVKTAFINTKEGINSCDLHNAMSKIKESGIWEASLDTNIFGLDWENGVEILDSHDMNISNITPSMFSTLTCSLPQPPDLVSDCAQVSEKVSNKGNIDPAILEKLAEEGPEAFKGPPVLVQSPQKTAIWILKLQIGCKTSQH</sequence>